<keyword evidence="2" id="KW-0813">Transport</keyword>
<dbReference type="NCBIfam" id="TIGR01068">
    <property type="entry name" value="thioredoxin"/>
    <property type="match status" value="1"/>
</dbReference>
<evidence type="ECO:0000256" key="4">
    <source>
        <dbReference type="ARBA" id="ARBA00023157"/>
    </source>
</evidence>
<organism evidence="11 12">
    <name type="scientific">Candidatus Abzuiibacterium crystallinum</name>
    <dbReference type="NCBI Taxonomy" id="1974748"/>
    <lineage>
        <taxon>Bacteria</taxon>
        <taxon>Pseudomonadati</taxon>
        <taxon>Candidatus Omnitrophota</taxon>
        <taxon>Candidatus Abzuiibacterium</taxon>
    </lineage>
</organism>
<dbReference type="Gene3D" id="3.40.30.10">
    <property type="entry name" value="Glutaredoxin"/>
    <property type="match status" value="1"/>
</dbReference>
<dbReference type="FunFam" id="3.40.30.10:FF:000001">
    <property type="entry name" value="Thioredoxin"/>
    <property type="match status" value="1"/>
</dbReference>
<dbReference type="InterPro" id="IPR013766">
    <property type="entry name" value="Thioredoxin_domain"/>
</dbReference>
<feature type="disulfide bond" description="Redox-active" evidence="9">
    <location>
        <begin position="31"/>
        <end position="34"/>
    </location>
</feature>
<dbReference type="PANTHER" id="PTHR45663">
    <property type="entry name" value="GEO12009P1"/>
    <property type="match status" value="1"/>
</dbReference>
<evidence type="ECO:0000256" key="3">
    <source>
        <dbReference type="ARBA" id="ARBA00022982"/>
    </source>
</evidence>
<name>A0A2H0LNM4_9BACT</name>
<evidence type="ECO:0000256" key="9">
    <source>
        <dbReference type="PIRSR" id="PIRSR000077-4"/>
    </source>
</evidence>
<feature type="active site" description="Nucleophile" evidence="8">
    <location>
        <position position="34"/>
    </location>
</feature>
<dbReference type="PROSITE" id="PS51352">
    <property type="entry name" value="THIOREDOXIN_2"/>
    <property type="match status" value="1"/>
</dbReference>
<feature type="domain" description="Thioredoxin" evidence="10">
    <location>
        <begin position="1"/>
        <end position="106"/>
    </location>
</feature>
<proteinExistence type="inferred from homology"/>
<evidence type="ECO:0000259" key="10">
    <source>
        <dbReference type="PROSITE" id="PS51352"/>
    </source>
</evidence>
<dbReference type="GO" id="GO:0015035">
    <property type="term" value="F:protein-disulfide reductase activity"/>
    <property type="evidence" value="ECO:0007669"/>
    <property type="project" value="UniProtKB-UniRule"/>
</dbReference>
<evidence type="ECO:0000313" key="12">
    <source>
        <dbReference type="Proteomes" id="UP000230859"/>
    </source>
</evidence>
<dbReference type="EMBL" id="PCVY01000076">
    <property type="protein sequence ID" value="PIQ85095.1"/>
    <property type="molecule type" value="Genomic_DNA"/>
</dbReference>
<feature type="site" description="Deprotonates C-terminal active site Cys" evidence="8">
    <location>
        <position position="25"/>
    </location>
</feature>
<evidence type="ECO:0000256" key="5">
    <source>
        <dbReference type="ARBA" id="ARBA00023284"/>
    </source>
</evidence>
<dbReference type="InterPro" id="IPR017937">
    <property type="entry name" value="Thioredoxin_CS"/>
</dbReference>
<sequence>MNEAVFTDQNFKTEVLDAKQPVLVDLWAEWCGPCRMLAPVVEKIADDYAGKIKVGKLNIDDNPETPTQYGVQGIPTILIFKNGELVKRLVGYQPEDRIKGEIDTVL</sequence>
<dbReference type="SUPFAM" id="SSF52833">
    <property type="entry name" value="Thioredoxin-like"/>
    <property type="match status" value="1"/>
</dbReference>
<dbReference type="AlphaFoldDB" id="A0A2H0LNM4"/>
<keyword evidence="4 9" id="KW-1015">Disulfide bond</keyword>
<dbReference type="PIRSF" id="PIRSF000077">
    <property type="entry name" value="Thioredoxin"/>
    <property type="match status" value="1"/>
</dbReference>
<keyword evidence="3" id="KW-0249">Electron transport</keyword>
<keyword evidence="5 9" id="KW-0676">Redox-active center</keyword>
<feature type="active site" description="Nucleophile" evidence="8">
    <location>
        <position position="31"/>
    </location>
</feature>
<dbReference type="Proteomes" id="UP000230859">
    <property type="component" value="Unassembled WGS sequence"/>
</dbReference>
<feature type="site" description="Contributes to redox potential value" evidence="8">
    <location>
        <position position="32"/>
    </location>
</feature>
<evidence type="ECO:0000256" key="2">
    <source>
        <dbReference type="ARBA" id="ARBA00022448"/>
    </source>
</evidence>
<evidence type="ECO:0000256" key="6">
    <source>
        <dbReference type="NCBIfam" id="TIGR01068"/>
    </source>
</evidence>
<evidence type="ECO:0000256" key="1">
    <source>
        <dbReference type="ARBA" id="ARBA00008987"/>
    </source>
</evidence>
<evidence type="ECO:0000313" key="11">
    <source>
        <dbReference type="EMBL" id="PIQ85095.1"/>
    </source>
</evidence>
<reference evidence="11 12" key="1">
    <citation type="submission" date="2017-09" db="EMBL/GenBank/DDBJ databases">
        <title>Depth-based differentiation of microbial function through sediment-hosted aquifers and enrichment of novel symbionts in the deep terrestrial subsurface.</title>
        <authorList>
            <person name="Probst A.J."/>
            <person name="Ladd B."/>
            <person name="Jarett J.K."/>
            <person name="Geller-Mcgrath D.E."/>
            <person name="Sieber C.M."/>
            <person name="Emerson J.B."/>
            <person name="Anantharaman K."/>
            <person name="Thomas B.C."/>
            <person name="Malmstrom R."/>
            <person name="Stieglmeier M."/>
            <person name="Klingl A."/>
            <person name="Woyke T."/>
            <person name="Ryan C.M."/>
            <person name="Banfield J.F."/>
        </authorList>
    </citation>
    <scope>NUCLEOTIDE SEQUENCE [LARGE SCALE GENOMIC DNA]</scope>
    <source>
        <strain evidence="11">CG11_big_fil_rev_8_21_14_0_20_45_26</strain>
    </source>
</reference>
<evidence type="ECO:0000256" key="8">
    <source>
        <dbReference type="PIRSR" id="PIRSR000077-1"/>
    </source>
</evidence>
<dbReference type="CDD" id="cd02947">
    <property type="entry name" value="TRX_family"/>
    <property type="match status" value="1"/>
</dbReference>
<gene>
    <name evidence="11" type="primary">trxA</name>
    <name evidence="11" type="ORF">COV74_10890</name>
</gene>
<dbReference type="InterPro" id="IPR036249">
    <property type="entry name" value="Thioredoxin-like_sf"/>
</dbReference>
<dbReference type="GO" id="GO:0045454">
    <property type="term" value="P:cell redox homeostasis"/>
    <property type="evidence" value="ECO:0007669"/>
    <property type="project" value="TreeGrafter"/>
</dbReference>
<accession>A0A2H0LNM4</accession>
<dbReference type="PRINTS" id="PR00421">
    <property type="entry name" value="THIOREDOXIN"/>
</dbReference>
<feature type="site" description="Contributes to redox potential value" evidence="8">
    <location>
        <position position="33"/>
    </location>
</feature>
<dbReference type="PROSITE" id="PS00194">
    <property type="entry name" value="THIOREDOXIN_1"/>
    <property type="match status" value="1"/>
</dbReference>
<comment type="caution">
    <text evidence="11">The sequence shown here is derived from an EMBL/GenBank/DDBJ whole genome shotgun (WGS) entry which is preliminary data.</text>
</comment>
<evidence type="ECO:0000256" key="7">
    <source>
        <dbReference type="PIRNR" id="PIRNR000077"/>
    </source>
</evidence>
<dbReference type="Pfam" id="PF00085">
    <property type="entry name" value="Thioredoxin"/>
    <property type="match status" value="1"/>
</dbReference>
<protein>
    <recommendedName>
        <fullName evidence="6 7">Thioredoxin</fullName>
    </recommendedName>
</protein>
<dbReference type="PANTHER" id="PTHR45663:SF11">
    <property type="entry name" value="GEO12009P1"/>
    <property type="match status" value="1"/>
</dbReference>
<comment type="similarity">
    <text evidence="1 7">Belongs to the thioredoxin family.</text>
</comment>
<dbReference type="InterPro" id="IPR005746">
    <property type="entry name" value="Thioredoxin"/>
</dbReference>
<dbReference type="GO" id="GO:0005829">
    <property type="term" value="C:cytosol"/>
    <property type="evidence" value="ECO:0007669"/>
    <property type="project" value="TreeGrafter"/>
</dbReference>